<protein>
    <submittedName>
        <fullName evidence="2">Uncharacterized protein</fullName>
    </submittedName>
</protein>
<sequence>MAATTSGKTSPTPPRTIPSSPPPLPPPPPPSPPALLPGALPAPTPPSDDFRGLLPASVFAAPATATRPTSPATVASPLSPGTFFPAAAPTPRPPAGFEPLVTAAGLVADHNPVTAPPSQPGTETSMGSSTKPGEPGEPGEPREHLAVVSAFWEVNDLRWRSTKRSKDVAYYIRGLTNLVRISGRSRTSVVVYTAIESNTCQSLEAAYAQGLSQSATALVNEPELTPWSTDRAPRLLCLKLPLTNLHYGDWHLAKHSLVRNMPCASSMKATKLIWLNKINLVESAAHLLMLEGGAAATRLEWIDADQFSEMQDGPFKVLDHVSTWKELPRWATREAKDINAAGADGAKRLDAAGETSAALGRDLKVVAFKGIVDPERGAEHIVEKIATVGGGNGAVATAAGSLLKPMPGFKVIEGLVYSWNTRRQLPAQSVLDTWQLHAAQRVAAMMTTKAGTGRAAADDWLGDADMSSAGQSEAGDRAGDGGEAREDGDGGKDAAARLGVTASATPRPLPLVDRIQMGCYAPQQRVGPCTSNYFVASRFRATLFGIAAMRQAFEDVIFDFAEEFPAPGFGGWNVYNLSWADHLDASFDRPGYPSHGYMYAKDGFKQGKTCWSCICSTEEMIYNKMYRRNRQLFNPDRNCELTVPYEEMRIGTGGATGAPASASGALGAAPDAEPALGAARGELEVKAATAEEEAVAATVATAAMAAVAGARPGLVQAVDAHRARVIAMNSPGGAGGSTNSKKPELALEKEPGGPGLSPGPAFPPRGLTSRSSLDPELRLRGSRLSTMTSTATGMEWFRDDLRPGRFGYAQEGGD</sequence>
<reference evidence="2" key="1">
    <citation type="submission" date="2021-01" db="EMBL/GenBank/DDBJ databases">
        <authorList>
            <person name="Corre E."/>
            <person name="Pelletier E."/>
            <person name="Niang G."/>
            <person name="Scheremetjew M."/>
            <person name="Finn R."/>
            <person name="Kale V."/>
            <person name="Holt S."/>
            <person name="Cochrane G."/>
            <person name="Meng A."/>
            <person name="Brown T."/>
            <person name="Cohen L."/>
        </authorList>
    </citation>
    <scope>NUCLEOTIDE SEQUENCE</scope>
    <source>
        <strain evidence="2">SL-175</strain>
    </source>
</reference>
<evidence type="ECO:0000313" key="2">
    <source>
        <dbReference type="EMBL" id="CAD8712170.1"/>
    </source>
</evidence>
<proteinExistence type="predicted"/>
<feature type="region of interest" description="Disordered" evidence="1">
    <location>
        <begin position="110"/>
        <end position="141"/>
    </location>
</feature>
<feature type="compositionally biased region" description="Pro residues" evidence="1">
    <location>
        <begin position="11"/>
        <end position="46"/>
    </location>
</feature>
<feature type="compositionally biased region" description="Polar residues" evidence="1">
    <location>
        <begin position="120"/>
        <end position="131"/>
    </location>
</feature>
<feature type="region of interest" description="Disordered" evidence="1">
    <location>
        <begin position="1"/>
        <end position="54"/>
    </location>
</feature>
<organism evidence="2">
    <name type="scientific">Mantoniella antarctica</name>
    <dbReference type="NCBI Taxonomy" id="81844"/>
    <lineage>
        <taxon>Eukaryota</taxon>
        <taxon>Viridiplantae</taxon>
        <taxon>Chlorophyta</taxon>
        <taxon>Mamiellophyceae</taxon>
        <taxon>Mamiellales</taxon>
        <taxon>Mamiellaceae</taxon>
        <taxon>Mantoniella</taxon>
    </lineage>
</organism>
<feature type="region of interest" description="Disordered" evidence="1">
    <location>
        <begin position="460"/>
        <end position="499"/>
    </location>
</feature>
<accession>A0A7S0SQ14</accession>
<dbReference type="PRINTS" id="PR01217">
    <property type="entry name" value="PRICHEXTENSN"/>
</dbReference>
<feature type="region of interest" description="Disordered" evidence="1">
    <location>
        <begin position="728"/>
        <end position="791"/>
    </location>
</feature>
<name>A0A7S0SQ14_9CHLO</name>
<feature type="compositionally biased region" description="Basic and acidic residues" evidence="1">
    <location>
        <begin position="741"/>
        <end position="751"/>
    </location>
</feature>
<dbReference type="EMBL" id="HBFC01024628">
    <property type="protein sequence ID" value="CAD8712170.1"/>
    <property type="molecule type" value="Transcribed_RNA"/>
</dbReference>
<gene>
    <name evidence="2" type="ORF">MANT1106_LOCUS14857</name>
</gene>
<dbReference type="AlphaFoldDB" id="A0A7S0SQ14"/>
<evidence type="ECO:0000256" key="1">
    <source>
        <dbReference type="SAM" id="MobiDB-lite"/>
    </source>
</evidence>
<feature type="compositionally biased region" description="Basic and acidic residues" evidence="1">
    <location>
        <begin position="474"/>
        <end position="495"/>
    </location>
</feature>